<dbReference type="EMBL" id="BAABGA010000082">
    <property type="protein sequence ID" value="GAA4466481.1"/>
    <property type="molecule type" value="Genomic_DNA"/>
</dbReference>
<dbReference type="InterPro" id="IPR020841">
    <property type="entry name" value="PKS_Beta-ketoAc_synthase_dom"/>
</dbReference>
<accession>A0ABP8NFJ0</accession>
<feature type="domain" description="Ketosynthase family 3 (KS3)" evidence="4">
    <location>
        <begin position="3"/>
        <end position="437"/>
    </location>
</feature>
<gene>
    <name evidence="5" type="ORF">GCM10023156_55320</name>
</gene>
<dbReference type="Pfam" id="PF00109">
    <property type="entry name" value="ketoacyl-synt"/>
    <property type="match status" value="1"/>
</dbReference>
<dbReference type="Gene3D" id="3.40.47.10">
    <property type="match status" value="2"/>
</dbReference>
<evidence type="ECO:0000256" key="1">
    <source>
        <dbReference type="ARBA" id="ARBA00008467"/>
    </source>
</evidence>
<evidence type="ECO:0000259" key="4">
    <source>
        <dbReference type="PROSITE" id="PS52004"/>
    </source>
</evidence>
<proteinExistence type="inferred from homology"/>
<evidence type="ECO:0000313" key="6">
    <source>
        <dbReference type="Proteomes" id="UP001500840"/>
    </source>
</evidence>
<dbReference type="InterPro" id="IPR016039">
    <property type="entry name" value="Thiolase-like"/>
</dbReference>
<dbReference type="SUPFAM" id="SSF53901">
    <property type="entry name" value="Thiolase-like"/>
    <property type="match status" value="2"/>
</dbReference>
<comment type="caution">
    <text evidence="5">The sequence shown here is derived from an EMBL/GenBank/DDBJ whole genome shotgun (WGS) entry which is preliminary data.</text>
</comment>
<name>A0ABP8NFJ0_9BACT</name>
<organism evidence="5 6">
    <name type="scientific">Novipirellula rosea</name>
    <dbReference type="NCBI Taxonomy" id="1031540"/>
    <lineage>
        <taxon>Bacteria</taxon>
        <taxon>Pseudomonadati</taxon>
        <taxon>Planctomycetota</taxon>
        <taxon>Planctomycetia</taxon>
        <taxon>Pirellulales</taxon>
        <taxon>Pirellulaceae</taxon>
        <taxon>Novipirellula</taxon>
    </lineage>
</organism>
<protein>
    <submittedName>
        <fullName evidence="5">Beta-ketoacyl synthase</fullName>
    </submittedName>
</protein>
<reference evidence="6" key="1">
    <citation type="journal article" date="2019" name="Int. J. Syst. Evol. Microbiol.">
        <title>The Global Catalogue of Microorganisms (GCM) 10K type strain sequencing project: providing services to taxonomists for standard genome sequencing and annotation.</title>
        <authorList>
            <consortium name="The Broad Institute Genomics Platform"/>
            <consortium name="The Broad Institute Genome Sequencing Center for Infectious Disease"/>
            <person name="Wu L."/>
            <person name="Ma J."/>
        </authorList>
    </citation>
    <scope>NUCLEOTIDE SEQUENCE [LARGE SCALE GENOMIC DNA]</scope>
    <source>
        <strain evidence="6">JCM 17759</strain>
    </source>
</reference>
<keyword evidence="2 3" id="KW-0808">Transferase</keyword>
<dbReference type="PANTHER" id="PTHR11712:SF336">
    <property type="entry name" value="3-OXOACYL-[ACYL-CARRIER-PROTEIN] SYNTHASE, MITOCHONDRIAL"/>
    <property type="match status" value="1"/>
</dbReference>
<evidence type="ECO:0000256" key="2">
    <source>
        <dbReference type="ARBA" id="ARBA00022679"/>
    </source>
</evidence>
<dbReference type="PANTHER" id="PTHR11712">
    <property type="entry name" value="POLYKETIDE SYNTHASE-RELATED"/>
    <property type="match status" value="1"/>
</dbReference>
<keyword evidence="6" id="KW-1185">Reference proteome</keyword>
<dbReference type="Proteomes" id="UP001500840">
    <property type="component" value="Unassembled WGS sequence"/>
</dbReference>
<sequence length="458" mass="47719">MPENRIVITGAGVASAIGLGHQDFFAAFLRGDSGVRSLADRDDDGPTPPEGHENDGLWIGAPIVGFDGKQFVKPRKALKVMSREIQLAYVASMMAIEDAGLDSVFPAVESDVDSTAADADSVSLAPKDIGTVFGSEMLYGPPTELAEAFQKCLDEDGSMDKSRFGEAAMRSVMPLWMLKYLPNMPACHVGIAINAHGPNNTLVLGDTSGPAALDEAISCLNRGIATCMISGAAGTRINATRLNYRNDLPIAETTANIAEASRPFDPTAKGVVGGEGAAVFVLECLDTALQRGAKPIAEVIAMASRFVASEGMQLAKRTCDITTPGIRGSVGAIKLAVNDALRKANLKADDIGMVVSHAMGDPVIDIQERQALQSCLPNVPVVTPISTLGHTGAASGSIEILVGVLALKHKQIPPSLKFDGSQTTGPVGCEAQPLQKSHVLCLSHTSEGAAIATVLAEV</sequence>
<dbReference type="InterPro" id="IPR014030">
    <property type="entry name" value="Ketoacyl_synth_N"/>
</dbReference>
<comment type="similarity">
    <text evidence="1 3">Belongs to the thiolase-like superfamily. Beta-ketoacyl-ACP synthases family.</text>
</comment>
<dbReference type="Pfam" id="PF02801">
    <property type="entry name" value="Ketoacyl-synt_C"/>
    <property type="match status" value="1"/>
</dbReference>
<dbReference type="RefSeq" id="WP_345326983.1">
    <property type="nucleotide sequence ID" value="NZ_BAABGA010000082.1"/>
</dbReference>
<evidence type="ECO:0000313" key="5">
    <source>
        <dbReference type="EMBL" id="GAA4466481.1"/>
    </source>
</evidence>
<dbReference type="InterPro" id="IPR000794">
    <property type="entry name" value="Beta-ketoacyl_synthase"/>
</dbReference>
<evidence type="ECO:0000256" key="3">
    <source>
        <dbReference type="RuleBase" id="RU003694"/>
    </source>
</evidence>
<dbReference type="InterPro" id="IPR014031">
    <property type="entry name" value="Ketoacyl_synth_C"/>
</dbReference>
<dbReference type="PROSITE" id="PS52004">
    <property type="entry name" value="KS3_2"/>
    <property type="match status" value="1"/>
</dbReference>